<protein>
    <recommendedName>
        <fullName evidence="3">Transcriptional regulator, AbiEi antitoxin, Type IV TA system</fullName>
    </recommendedName>
</protein>
<evidence type="ECO:0008006" key="3">
    <source>
        <dbReference type="Google" id="ProtNLM"/>
    </source>
</evidence>
<dbReference type="RefSeq" id="WP_104354351.1">
    <property type="nucleotide sequence ID" value="NZ_CP028130.1"/>
</dbReference>
<name>A0AAD1AFB0_9MICO</name>
<dbReference type="KEGG" id="ria:C7V51_09445"/>
<gene>
    <name evidence="1" type="ORF">C7V51_09445</name>
</gene>
<reference evidence="1 2" key="1">
    <citation type="submission" date="2018-03" db="EMBL/GenBank/DDBJ databases">
        <title>Bacteriophage NCPPB3778 and a type I-E CRISPR drive the evolution of the US Biological Select Agent, Rathayibacter toxicus.</title>
        <authorList>
            <person name="Davis E.W.II."/>
            <person name="Tabima J.F."/>
            <person name="Weisberg A.J."/>
            <person name="Dantas Lopes L."/>
            <person name="Wiseman M.S."/>
            <person name="Wiseman M.S."/>
            <person name="Pupko T."/>
            <person name="Belcher M.S."/>
            <person name="Sechler A.J."/>
            <person name="Tancos M.A."/>
            <person name="Schroeder B.K."/>
            <person name="Murray T.D."/>
            <person name="Luster D.G."/>
            <person name="Schneider W.L."/>
            <person name="Rogers E."/>
            <person name="Andreote F.D."/>
            <person name="Grunwald N.J."/>
            <person name="Putnam M.L."/>
            <person name="Chang J.H."/>
        </authorList>
    </citation>
    <scope>NUCLEOTIDE SEQUENCE [LARGE SCALE GENOMIC DNA]</scope>
    <source>
        <strain evidence="1 2">NCCPB 2253</strain>
    </source>
</reference>
<sequence length="314" mass="34322">MTQIPELLVARELSRVGSDARRLRPDRSKGRHRRLAPGVFVEARAFGELPDRDQHLLKARAIVRTRGEEAVLALHSAAAVWGLPLLSRSPPQVHLLGAPGVADGVDTIRHRERIRDGDVVEHDGHLVTSLERTVLDLARLASREDAISAIDHSLRKPLGGLAQGDLLERIEDFRGYRGVKQARQLIALGDGAAESTGESVSRLRMSDCGVPTPVLQSTFRDHRGFVGRVDFDWPGCEAVGEFDGLGKYRDPRLLAGADPADAVIREKLREDRLRALGLRVIRWTFADLHGLHTLCALLGSAGLPPTHTGVAASR</sequence>
<dbReference type="Proteomes" id="UP000283946">
    <property type="component" value="Chromosome"/>
</dbReference>
<dbReference type="EMBL" id="CP028130">
    <property type="protein sequence ID" value="AZZ56080.1"/>
    <property type="molecule type" value="Genomic_DNA"/>
</dbReference>
<evidence type="ECO:0000313" key="1">
    <source>
        <dbReference type="EMBL" id="AZZ56080.1"/>
    </source>
</evidence>
<dbReference type="AlphaFoldDB" id="A0AAD1AFB0"/>
<proteinExistence type="predicted"/>
<evidence type="ECO:0000313" key="2">
    <source>
        <dbReference type="Proteomes" id="UP000283946"/>
    </source>
</evidence>
<organism evidence="1 2">
    <name type="scientific">Rathayibacter iranicus</name>
    <dbReference type="NCBI Taxonomy" id="59737"/>
    <lineage>
        <taxon>Bacteria</taxon>
        <taxon>Bacillati</taxon>
        <taxon>Actinomycetota</taxon>
        <taxon>Actinomycetes</taxon>
        <taxon>Micrococcales</taxon>
        <taxon>Microbacteriaceae</taxon>
        <taxon>Rathayibacter</taxon>
    </lineage>
</organism>
<accession>A0AAD1AFB0</accession>